<dbReference type="AlphaFoldDB" id="A0A0P8WJ77"/>
<dbReference type="Proteomes" id="UP000050326">
    <property type="component" value="Unassembled WGS sequence"/>
</dbReference>
<gene>
    <name evidence="1" type="ORF">OXPF_39530</name>
</gene>
<keyword evidence="2" id="KW-1185">Reference proteome</keyword>
<dbReference type="OrthoDB" id="1954586at2"/>
<dbReference type="STRING" id="36849.OXPF_39530"/>
<dbReference type="EMBL" id="LKET01000068">
    <property type="protein sequence ID" value="KPU42174.1"/>
    <property type="molecule type" value="Genomic_DNA"/>
</dbReference>
<dbReference type="InterPro" id="IPR013324">
    <property type="entry name" value="RNA_pol_sigma_r3/r4-like"/>
</dbReference>
<name>A0A0P8WJ77_9CLOT</name>
<sequence>MQQINNPHVDKEKEQRAIWMLPGYKPCIWAARRLKREVIILSELHYIENYKDILTQIKIHQLIIENAKIEQKYYLKQFHSSGPGDISSITIDGMPKSNFVSLPFDKIIENLNRLDNMLFIEEGILNQLHRTKEELDMRISSLEGIHFKVAWMKIIENKSLQQIADELGYSLDWIKRISAEISNR</sequence>
<dbReference type="RefSeq" id="WP_054876914.1">
    <property type="nucleotide sequence ID" value="NZ_LKET01000068.1"/>
</dbReference>
<protein>
    <submittedName>
        <fullName evidence="1">Uncharacterized protein</fullName>
    </submittedName>
</protein>
<comment type="caution">
    <text evidence="1">The sequence shown here is derived from an EMBL/GenBank/DDBJ whole genome shotgun (WGS) entry which is preliminary data.</text>
</comment>
<accession>A0A0P8WJ77</accession>
<dbReference type="SUPFAM" id="SSF88659">
    <property type="entry name" value="Sigma3 and sigma4 domains of RNA polymerase sigma factors"/>
    <property type="match status" value="1"/>
</dbReference>
<organism evidence="1 2">
    <name type="scientific">Oxobacter pfennigii</name>
    <dbReference type="NCBI Taxonomy" id="36849"/>
    <lineage>
        <taxon>Bacteria</taxon>
        <taxon>Bacillati</taxon>
        <taxon>Bacillota</taxon>
        <taxon>Clostridia</taxon>
        <taxon>Eubacteriales</taxon>
        <taxon>Clostridiaceae</taxon>
        <taxon>Oxobacter</taxon>
    </lineage>
</organism>
<evidence type="ECO:0000313" key="1">
    <source>
        <dbReference type="EMBL" id="KPU42174.1"/>
    </source>
</evidence>
<evidence type="ECO:0000313" key="2">
    <source>
        <dbReference type="Proteomes" id="UP000050326"/>
    </source>
</evidence>
<reference evidence="1 2" key="1">
    <citation type="submission" date="2015-09" db="EMBL/GenBank/DDBJ databases">
        <title>Genome sequence of Oxobacter pfennigii DSM 3222.</title>
        <authorList>
            <person name="Poehlein A."/>
            <person name="Bengelsdorf F.R."/>
            <person name="Schiel-Bengelsdorf B."/>
            <person name="Duerre P."/>
            <person name="Daniel R."/>
        </authorList>
    </citation>
    <scope>NUCLEOTIDE SEQUENCE [LARGE SCALE GENOMIC DNA]</scope>
    <source>
        <strain evidence="1 2">DSM 3222</strain>
    </source>
</reference>
<proteinExistence type="predicted"/>